<dbReference type="EMBL" id="JAVDYB010000001">
    <property type="protein sequence ID" value="MDR7279890.1"/>
    <property type="molecule type" value="Genomic_DNA"/>
</dbReference>
<dbReference type="Proteomes" id="UP001183643">
    <property type="component" value="Unassembled WGS sequence"/>
</dbReference>
<protein>
    <submittedName>
        <fullName evidence="1">Uncharacterized protein</fullName>
    </submittedName>
</protein>
<dbReference type="AlphaFoldDB" id="A0AAE3YUI2"/>
<evidence type="ECO:0000313" key="2">
    <source>
        <dbReference type="Proteomes" id="UP001183643"/>
    </source>
</evidence>
<evidence type="ECO:0000313" key="1">
    <source>
        <dbReference type="EMBL" id="MDR7279890.1"/>
    </source>
</evidence>
<keyword evidence="2" id="KW-1185">Reference proteome</keyword>
<gene>
    <name evidence="1" type="ORF">J2S41_006668</name>
</gene>
<name>A0AAE3YUI2_9ACTN</name>
<sequence length="63" mass="6878">MFARACHLEDSLNARCAELGRDSVWLTRYARPLAEAIPPAPDILPGFDSPADDITCDNGACWT</sequence>
<comment type="caution">
    <text evidence="1">The sequence shown here is derived from an EMBL/GenBank/DDBJ whole genome shotgun (WGS) entry which is preliminary data.</text>
</comment>
<proteinExistence type="predicted"/>
<accession>A0AAE3YUI2</accession>
<reference evidence="1" key="1">
    <citation type="submission" date="2023-07" db="EMBL/GenBank/DDBJ databases">
        <title>Sequencing the genomes of 1000 actinobacteria strains.</title>
        <authorList>
            <person name="Klenk H.-P."/>
        </authorList>
    </citation>
    <scope>NUCLEOTIDE SEQUENCE</scope>
    <source>
        <strain evidence="1">DSM 44707</strain>
    </source>
</reference>
<organism evidence="1 2">
    <name type="scientific">Catenuloplanes atrovinosus</name>
    <dbReference type="NCBI Taxonomy" id="137266"/>
    <lineage>
        <taxon>Bacteria</taxon>
        <taxon>Bacillati</taxon>
        <taxon>Actinomycetota</taxon>
        <taxon>Actinomycetes</taxon>
        <taxon>Micromonosporales</taxon>
        <taxon>Micromonosporaceae</taxon>
        <taxon>Catenuloplanes</taxon>
    </lineage>
</organism>
<dbReference type="RefSeq" id="WP_310373949.1">
    <property type="nucleotide sequence ID" value="NZ_JAVDYB010000001.1"/>
</dbReference>